<proteinExistence type="predicted"/>
<evidence type="ECO:0000313" key="1">
    <source>
        <dbReference type="EMBL" id="TWT47747.1"/>
    </source>
</evidence>
<dbReference type="OrthoDB" id="9806701at2"/>
<sequence>MKKVIELMRSVLLTMFVCGFGLISSAPLDAQELLTNPGFEDTDTNGSYGDDWGSFGAAGFHAFFGPNGHASLFMDNPGNFGGVFQTGIAGVAGAEYTFSLLDVRIESNAAANLRFGLEYYQADDNTAAGAFDIVPVAFPPTGDGLSFTMSAIAPAGTAFVRPIILFDNVTSTASGQENAFVFGASLTAVPEPTSALLLGTLGLSLARRRRR</sequence>
<organism evidence="1 2">
    <name type="scientific">Botrimarina hoheduenensis</name>
    <dbReference type="NCBI Taxonomy" id="2528000"/>
    <lineage>
        <taxon>Bacteria</taxon>
        <taxon>Pseudomonadati</taxon>
        <taxon>Planctomycetota</taxon>
        <taxon>Planctomycetia</taxon>
        <taxon>Pirellulales</taxon>
        <taxon>Lacipirellulaceae</taxon>
        <taxon>Botrimarina</taxon>
    </lineage>
</organism>
<accession>A0A5C5WB56</accession>
<protein>
    <recommendedName>
        <fullName evidence="3">PEP-CTERM protein-sorting domain-containing protein</fullName>
    </recommendedName>
</protein>
<dbReference type="EMBL" id="SJPH01000002">
    <property type="protein sequence ID" value="TWT47747.1"/>
    <property type="molecule type" value="Genomic_DNA"/>
</dbReference>
<keyword evidence="2" id="KW-1185">Reference proteome</keyword>
<name>A0A5C5WB56_9BACT</name>
<dbReference type="NCBIfam" id="TIGR02595">
    <property type="entry name" value="PEP_CTERM"/>
    <property type="match status" value="1"/>
</dbReference>
<dbReference type="InterPro" id="IPR013424">
    <property type="entry name" value="Ice-binding_C"/>
</dbReference>
<evidence type="ECO:0008006" key="3">
    <source>
        <dbReference type="Google" id="ProtNLM"/>
    </source>
</evidence>
<reference evidence="1 2" key="1">
    <citation type="submission" date="2019-02" db="EMBL/GenBank/DDBJ databases">
        <title>Deep-cultivation of Planctomycetes and their phenomic and genomic characterization uncovers novel biology.</title>
        <authorList>
            <person name="Wiegand S."/>
            <person name="Jogler M."/>
            <person name="Boedeker C."/>
            <person name="Pinto D."/>
            <person name="Vollmers J."/>
            <person name="Rivas-Marin E."/>
            <person name="Kohn T."/>
            <person name="Peeters S.H."/>
            <person name="Heuer A."/>
            <person name="Rast P."/>
            <person name="Oberbeckmann S."/>
            <person name="Bunk B."/>
            <person name="Jeske O."/>
            <person name="Meyerdierks A."/>
            <person name="Storesund J.E."/>
            <person name="Kallscheuer N."/>
            <person name="Luecker S."/>
            <person name="Lage O.M."/>
            <person name="Pohl T."/>
            <person name="Merkel B.J."/>
            <person name="Hornburger P."/>
            <person name="Mueller R.-W."/>
            <person name="Bruemmer F."/>
            <person name="Labrenz M."/>
            <person name="Spormann A.M."/>
            <person name="Op Den Camp H."/>
            <person name="Overmann J."/>
            <person name="Amann R."/>
            <person name="Jetten M.S.M."/>
            <person name="Mascher T."/>
            <person name="Medema M.H."/>
            <person name="Devos D.P."/>
            <person name="Kaster A.-K."/>
            <person name="Ovreas L."/>
            <person name="Rohde M."/>
            <person name="Galperin M.Y."/>
            <person name="Jogler C."/>
        </authorList>
    </citation>
    <scope>NUCLEOTIDE SEQUENCE [LARGE SCALE GENOMIC DNA]</scope>
    <source>
        <strain evidence="1 2">Pla111</strain>
    </source>
</reference>
<gene>
    <name evidence="1" type="ORF">Pla111_13670</name>
</gene>
<dbReference type="Gene3D" id="2.60.120.260">
    <property type="entry name" value="Galactose-binding domain-like"/>
    <property type="match status" value="1"/>
</dbReference>
<dbReference type="AlphaFoldDB" id="A0A5C5WB56"/>
<dbReference type="Proteomes" id="UP000318995">
    <property type="component" value="Unassembled WGS sequence"/>
</dbReference>
<evidence type="ECO:0000313" key="2">
    <source>
        <dbReference type="Proteomes" id="UP000318995"/>
    </source>
</evidence>
<dbReference type="RefSeq" id="WP_146572573.1">
    <property type="nucleotide sequence ID" value="NZ_SJPH01000002.1"/>
</dbReference>
<comment type="caution">
    <text evidence="1">The sequence shown here is derived from an EMBL/GenBank/DDBJ whole genome shotgun (WGS) entry which is preliminary data.</text>
</comment>